<dbReference type="PANTHER" id="PTHR30290">
    <property type="entry name" value="PERIPLASMIC BINDING COMPONENT OF ABC TRANSPORTER"/>
    <property type="match status" value="1"/>
</dbReference>
<dbReference type="PIRSF" id="PIRSF002741">
    <property type="entry name" value="MppA"/>
    <property type="match status" value="1"/>
</dbReference>
<name>A0A087BQ36_9BIFI</name>
<dbReference type="InterPro" id="IPR000914">
    <property type="entry name" value="SBP_5_dom"/>
</dbReference>
<dbReference type="InterPro" id="IPR030678">
    <property type="entry name" value="Peptide/Ni-bd"/>
</dbReference>
<dbReference type="STRING" id="1693.BMIN_0861"/>
<proteinExistence type="predicted"/>
<evidence type="ECO:0000259" key="1">
    <source>
        <dbReference type="Pfam" id="PF00496"/>
    </source>
</evidence>
<feature type="domain" description="Solute-binding protein family 5" evidence="1">
    <location>
        <begin position="114"/>
        <end position="494"/>
    </location>
</feature>
<gene>
    <name evidence="2" type="ORF">BMIN_0861</name>
</gene>
<dbReference type="eggNOG" id="COG4166">
    <property type="taxonomic scope" value="Bacteria"/>
</dbReference>
<dbReference type="Proteomes" id="UP000029014">
    <property type="component" value="Unassembled WGS sequence"/>
</dbReference>
<dbReference type="AlphaFoldDB" id="A0A087BQ36"/>
<reference evidence="2 3" key="1">
    <citation type="submission" date="2014-03" db="EMBL/GenBank/DDBJ databases">
        <title>Genomics of Bifidobacteria.</title>
        <authorList>
            <person name="Ventura M."/>
            <person name="Milani C."/>
            <person name="Lugli G.A."/>
        </authorList>
    </citation>
    <scope>NUCLEOTIDE SEQUENCE [LARGE SCALE GENOMIC DNA]</scope>
    <source>
        <strain evidence="2 3">LMG 11592</strain>
    </source>
</reference>
<protein>
    <submittedName>
        <fullName evidence="2">ABC transporter substrate-binding protein</fullName>
    </submittedName>
</protein>
<dbReference type="GO" id="GO:1904680">
    <property type="term" value="F:peptide transmembrane transporter activity"/>
    <property type="evidence" value="ECO:0007669"/>
    <property type="project" value="TreeGrafter"/>
</dbReference>
<dbReference type="EMBL" id="JGZD01000008">
    <property type="protein sequence ID" value="KFI73136.1"/>
    <property type="molecule type" value="Genomic_DNA"/>
</dbReference>
<dbReference type="InterPro" id="IPR039424">
    <property type="entry name" value="SBP_5"/>
</dbReference>
<dbReference type="Gene3D" id="3.90.76.10">
    <property type="entry name" value="Dipeptide-binding Protein, Domain 1"/>
    <property type="match status" value="1"/>
</dbReference>
<evidence type="ECO:0000313" key="2">
    <source>
        <dbReference type="EMBL" id="KFI73136.1"/>
    </source>
</evidence>
<organism evidence="2 3">
    <name type="scientific">Bifidobacterium minimum</name>
    <dbReference type="NCBI Taxonomy" id="1693"/>
    <lineage>
        <taxon>Bacteria</taxon>
        <taxon>Bacillati</taxon>
        <taxon>Actinomycetota</taxon>
        <taxon>Actinomycetes</taxon>
        <taxon>Bifidobacteriales</taxon>
        <taxon>Bifidobacteriaceae</taxon>
        <taxon>Bifidobacterium</taxon>
    </lineage>
</organism>
<evidence type="ECO:0000313" key="3">
    <source>
        <dbReference type="Proteomes" id="UP000029014"/>
    </source>
</evidence>
<dbReference type="PANTHER" id="PTHR30290:SF83">
    <property type="entry name" value="ABC TRANSPORTER SUBSTRATE-BINDING PROTEIN"/>
    <property type="match status" value="1"/>
</dbReference>
<dbReference type="Gene3D" id="3.10.105.10">
    <property type="entry name" value="Dipeptide-binding Protein, Domain 3"/>
    <property type="match status" value="1"/>
</dbReference>
<dbReference type="GO" id="GO:0043190">
    <property type="term" value="C:ATP-binding cassette (ABC) transporter complex"/>
    <property type="evidence" value="ECO:0007669"/>
    <property type="project" value="InterPro"/>
</dbReference>
<accession>A0A087BQ36</accession>
<dbReference type="Pfam" id="PF00496">
    <property type="entry name" value="SBP_bac_5"/>
    <property type="match status" value="1"/>
</dbReference>
<dbReference type="GO" id="GO:0042597">
    <property type="term" value="C:periplasmic space"/>
    <property type="evidence" value="ECO:0007669"/>
    <property type="project" value="UniProtKB-ARBA"/>
</dbReference>
<dbReference type="CDD" id="cd00995">
    <property type="entry name" value="PBP2_NikA_DppA_OppA_like"/>
    <property type="match status" value="1"/>
</dbReference>
<keyword evidence="3" id="KW-1185">Reference proteome</keyword>
<dbReference type="GO" id="GO:0015833">
    <property type="term" value="P:peptide transport"/>
    <property type="evidence" value="ECO:0007669"/>
    <property type="project" value="TreeGrafter"/>
</dbReference>
<comment type="caution">
    <text evidence="2">The sequence shown here is derived from an EMBL/GenBank/DDBJ whole genome shotgun (WGS) entry which is preliminary data.</text>
</comment>
<sequence>MGIGTVGAGPFLYGGRSSVNGCPSRRRERGNNIMTTRKILAAAAAVCAVAVALSGCGSSSNTSSNSGKDIITAYASEPQNPLVPGNTNETGGGKPGDLLFARLVSFDAKGNASNEVAESITPNADASQYTIKLKSGWKFTDGTAVTAESFTKSWSYTANAKNAQITSSFFSTIKGYDALQDTKKLKGTEQLSGLKVVDDLDFVVTLSQPDATFPIKVGYLAFAPLPESFYKDPKAFGEKPVGNGPYKFESWSHNNEIKLVKNSDYKGNTPAKNDGVTFKIYTNDQAAYADIQAGNLDVMETVPASATKTFQTDSSVQAYNKPGSVIQTFTIPSSLEHFKTDTKEGQLRRQAISMAIDRKAITSKVLNGIGTPAVDFTSPLTPGYSDSLKGVDNLKHNAAKAKKLWAEADAISKYDGTLTFSYNADGGAKPVYDAVVNQLKNTLGIKAATNPIPTFQEFRDDITSRKMTGAFRTGWQPDYPSPENYLFQIFDSAAADGNGANDGDYKNSAFDALLDKAYAATSTDSANKIYQQAQEILLNDLPAIPLYYSNAYGVAATDVKGFEMNWQNLPVYEDMTK</sequence>
<dbReference type="Gene3D" id="3.40.190.10">
    <property type="entry name" value="Periplasmic binding protein-like II"/>
    <property type="match status" value="1"/>
</dbReference>
<dbReference type="SUPFAM" id="SSF53850">
    <property type="entry name" value="Periplasmic binding protein-like II"/>
    <property type="match status" value="1"/>
</dbReference>